<dbReference type="STRING" id="1219011.GCA_001895045_02703"/>
<keyword evidence="4" id="KW-1185">Reference proteome</keyword>
<dbReference type="AlphaFoldDB" id="A0A2X4UFH8"/>
<dbReference type="KEGG" id="rcr:NCTC10994_02509"/>
<dbReference type="NCBIfam" id="TIGR00350">
    <property type="entry name" value="lytR_cpsA_psr"/>
    <property type="match status" value="1"/>
</dbReference>
<evidence type="ECO:0000256" key="1">
    <source>
        <dbReference type="ARBA" id="ARBA00006068"/>
    </source>
</evidence>
<dbReference type="Proteomes" id="UP000249091">
    <property type="component" value="Chromosome 1"/>
</dbReference>
<protein>
    <submittedName>
        <fullName evidence="3">LytR family regulatory protein</fullName>
    </submittedName>
</protein>
<dbReference type="PANTHER" id="PTHR33392:SF6">
    <property type="entry name" value="POLYISOPRENYL-TEICHOIC ACID--PEPTIDOGLYCAN TEICHOIC ACID TRANSFERASE TAGU"/>
    <property type="match status" value="1"/>
</dbReference>
<reference evidence="3 4" key="1">
    <citation type="submission" date="2018-06" db="EMBL/GenBank/DDBJ databases">
        <authorList>
            <consortium name="Pathogen Informatics"/>
            <person name="Doyle S."/>
        </authorList>
    </citation>
    <scope>NUCLEOTIDE SEQUENCE [LARGE SCALE GENOMIC DNA]</scope>
    <source>
        <strain evidence="3 4">NCTC10994</strain>
    </source>
</reference>
<feature type="domain" description="Cell envelope-related transcriptional attenuator" evidence="2">
    <location>
        <begin position="76"/>
        <end position="219"/>
    </location>
</feature>
<evidence type="ECO:0000313" key="3">
    <source>
        <dbReference type="EMBL" id="SQI33272.1"/>
    </source>
</evidence>
<comment type="similarity">
    <text evidence="1">Belongs to the LytR/CpsA/Psr (LCP) family.</text>
</comment>
<dbReference type="PANTHER" id="PTHR33392">
    <property type="entry name" value="POLYISOPRENYL-TEICHOIC ACID--PEPTIDOGLYCAN TEICHOIC ACID TRANSFERASE TAGU"/>
    <property type="match status" value="1"/>
</dbReference>
<dbReference type="InterPro" id="IPR050922">
    <property type="entry name" value="LytR/CpsA/Psr_CW_biosynth"/>
</dbReference>
<evidence type="ECO:0000259" key="2">
    <source>
        <dbReference type="Pfam" id="PF03816"/>
    </source>
</evidence>
<sequence>MRRLGAVLAILLVAVIGGTIYLDGTLDRVDALSAYDGRGGDTPGTNWLLVGSDSRVGLTPEQEQELATGGDVGTDRTDTILLIHVPSGGGETTMVSLPRDSYVNVPGFGQDKLNASFALGGPQLLVETVESATGVHIDHYIEIGFGGFASIVDAVGGVDICIPYPIDDPLAGLRLEAGCQELSGPEALGFVRTRATPLADLDRMNNQRLFLSALLGKATSPSTFLNPFRSVPLATGAAGSVQVDEDDHLWDLARLAWAMRGETLTATVPVGGFEDVYGIGNVLLWDRARAVPFFDALANDQQIPPELLTPGP</sequence>
<dbReference type="Pfam" id="PF03816">
    <property type="entry name" value="LytR_cpsA_psr"/>
    <property type="match status" value="1"/>
</dbReference>
<accession>A0A2X4UFH8</accession>
<gene>
    <name evidence="3" type="primary">msrR</name>
    <name evidence="3" type="ORF">NCTC10994_02509</name>
</gene>
<evidence type="ECO:0000313" key="4">
    <source>
        <dbReference type="Proteomes" id="UP000249091"/>
    </source>
</evidence>
<dbReference type="Gene3D" id="3.40.630.190">
    <property type="entry name" value="LCP protein"/>
    <property type="match status" value="1"/>
</dbReference>
<dbReference type="InterPro" id="IPR004474">
    <property type="entry name" value="LytR_CpsA_psr"/>
</dbReference>
<name>A0A2X4UFH8_9NOCA</name>
<dbReference type="EMBL" id="LS483468">
    <property type="protein sequence ID" value="SQI33272.1"/>
    <property type="molecule type" value="Genomic_DNA"/>
</dbReference>
<organism evidence="3 4">
    <name type="scientific">Rhodococcus coprophilus</name>
    <dbReference type="NCBI Taxonomy" id="38310"/>
    <lineage>
        <taxon>Bacteria</taxon>
        <taxon>Bacillati</taxon>
        <taxon>Actinomycetota</taxon>
        <taxon>Actinomycetes</taxon>
        <taxon>Mycobacteriales</taxon>
        <taxon>Nocardiaceae</taxon>
        <taxon>Rhodococcus</taxon>
    </lineage>
</organism>
<proteinExistence type="inferred from homology"/>